<dbReference type="Pfam" id="PF12833">
    <property type="entry name" value="HTH_18"/>
    <property type="match status" value="1"/>
</dbReference>
<dbReference type="SMART" id="SM00342">
    <property type="entry name" value="HTH_ARAC"/>
    <property type="match status" value="1"/>
</dbReference>
<organism evidence="6 7">
    <name type="scientific">Candidatus Caccousia avicola</name>
    <dbReference type="NCBI Taxonomy" id="2840721"/>
    <lineage>
        <taxon>Bacteria</taxon>
        <taxon>Bacillati</taxon>
        <taxon>Bacillota</taxon>
        <taxon>Clostridia</taxon>
        <taxon>Eubacteriales</taxon>
        <taxon>Oscillospiraceae</taxon>
        <taxon>Oscillospiraceae incertae sedis</taxon>
        <taxon>Candidatus Caccousia</taxon>
    </lineage>
</organism>
<evidence type="ECO:0000256" key="3">
    <source>
        <dbReference type="ARBA" id="ARBA00023159"/>
    </source>
</evidence>
<name>A0A9D1DEK6_9FIRM</name>
<dbReference type="Gene3D" id="1.10.10.60">
    <property type="entry name" value="Homeodomain-like"/>
    <property type="match status" value="2"/>
</dbReference>
<feature type="domain" description="HTH araC/xylS-type" evidence="5">
    <location>
        <begin position="164"/>
        <end position="262"/>
    </location>
</feature>
<evidence type="ECO:0000256" key="2">
    <source>
        <dbReference type="ARBA" id="ARBA00023125"/>
    </source>
</evidence>
<dbReference type="EMBL" id="DVGZ01000039">
    <property type="protein sequence ID" value="HIR46783.1"/>
    <property type="molecule type" value="Genomic_DNA"/>
</dbReference>
<dbReference type="PROSITE" id="PS01124">
    <property type="entry name" value="HTH_ARAC_FAMILY_2"/>
    <property type="match status" value="1"/>
</dbReference>
<reference evidence="6" key="1">
    <citation type="submission" date="2020-10" db="EMBL/GenBank/DDBJ databases">
        <authorList>
            <person name="Gilroy R."/>
        </authorList>
    </citation>
    <scope>NUCLEOTIDE SEQUENCE</scope>
    <source>
        <strain evidence="6">ChiSxjej1B13-7958</strain>
    </source>
</reference>
<dbReference type="GO" id="GO:0043565">
    <property type="term" value="F:sequence-specific DNA binding"/>
    <property type="evidence" value="ECO:0007669"/>
    <property type="project" value="InterPro"/>
</dbReference>
<dbReference type="Proteomes" id="UP000824242">
    <property type="component" value="Unassembled WGS sequence"/>
</dbReference>
<dbReference type="AlphaFoldDB" id="A0A9D1DEK6"/>
<dbReference type="InterPro" id="IPR009057">
    <property type="entry name" value="Homeodomain-like_sf"/>
</dbReference>
<dbReference type="SUPFAM" id="SSF51215">
    <property type="entry name" value="Regulatory protein AraC"/>
    <property type="match status" value="1"/>
</dbReference>
<evidence type="ECO:0000256" key="1">
    <source>
        <dbReference type="ARBA" id="ARBA00023015"/>
    </source>
</evidence>
<dbReference type="PANTHER" id="PTHR46796">
    <property type="entry name" value="HTH-TYPE TRANSCRIPTIONAL ACTIVATOR RHAS-RELATED"/>
    <property type="match status" value="1"/>
</dbReference>
<dbReference type="InterPro" id="IPR018062">
    <property type="entry name" value="HTH_AraC-typ_CS"/>
</dbReference>
<evidence type="ECO:0000256" key="4">
    <source>
        <dbReference type="ARBA" id="ARBA00023163"/>
    </source>
</evidence>
<keyword evidence="1" id="KW-0805">Transcription regulation</keyword>
<keyword evidence="2" id="KW-0238">DNA-binding</keyword>
<dbReference type="InterPro" id="IPR037923">
    <property type="entry name" value="HTH-like"/>
</dbReference>
<evidence type="ECO:0000313" key="6">
    <source>
        <dbReference type="EMBL" id="HIR46783.1"/>
    </source>
</evidence>
<keyword evidence="4" id="KW-0804">Transcription</keyword>
<dbReference type="InterPro" id="IPR050204">
    <property type="entry name" value="AraC_XylS_family_regulators"/>
</dbReference>
<dbReference type="GO" id="GO:0003700">
    <property type="term" value="F:DNA-binding transcription factor activity"/>
    <property type="evidence" value="ECO:0007669"/>
    <property type="project" value="InterPro"/>
</dbReference>
<evidence type="ECO:0000313" key="7">
    <source>
        <dbReference type="Proteomes" id="UP000824242"/>
    </source>
</evidence>
<dbReference type="InterPro" id="IPR020449">
    <property type="entry name" value="Tscrpt_reg_AraC-type_HTH"/>
</dbReference>
<proteinExistence type="predicted"/>
<evidence type="ECO:0000259" key="5">
    <source>
        <dbReference type="PROSITE" id="PS01124"/>
    </source>
</evidence>
<dbReference type="SUPFAM" id="SSF46689">
    <property type="entry name" value="Homeodomain-like"/>
    <property type="match status" value="1"/>
</dbReference>
<reference evidence="6" key="2">
    <citation type="journal article" date="2021" name="PeerJ">
        <title>Extensive microbial diversity within the chicken gut microbiome revealed by metagenomics and culture.</title>
        <authorList>
            <person name="Gilroy R."/>
            <person name="Ravi A."/>
            <person name="Getino M."/>
            <person name="Pursley I."/>
            <person name="Horton D.L."/>
            <person name="Alikhan N.F."/>
            <person name="Baker D."/>
            <person name="Gharbi K."/>
            <person name="Hall N."/>
            <person name="Watson M."/>
            <person name="Adriaenssens E.M."/>
            <person name="Foster-Nyarko E."/>
            <person name="Jarju S."/>
            <person name="Secka A."/>
            <person name="Antonio M."/>
            <person name="Oren A."/>
            <person name="Chaudhuri R.R."/>
            <person name="La Ragione R."/>
            <person name="Hildebrand F."/>
            <person name="Pallen M.J."/>
        </authorList>
    </citation>
    <scope>NUCLEOTIDE SEQUENCE</scope>
    <source>
        <strain evidence="6">ChiSxjej1B13-7958</strain>
    </source>
</reference>
<dbReference type="PRINTS" id="PR00032">
    <property type="entry name" value="HTHARAC"/>
</dbReference>
<keyword evidence="3" id="KW-0010">Activator</keyword>
<comment type="caution">
    <text evidence="6">The sequence shown here is derived from an EMBL/GenBank/DDBJ whole genome shotgun (WGS) entry which is preliminary data.</text>
</comment>
<protein>
    <submittedName>
        <fullName evidence="6">Helix-turn-helix transcriptional regulator</fullName>
    </submittedName>
</protein>
<dbReference type="InterPro" id="IPR018060">
    <property type="entry name" value="HTH_AraC"/>
</dbReference>
<dbReference type="PROSITE" id="PS00041">
    <property type="entry name" value="HTH_ARAC_FAMILY_1"/>
    <property type="match status" value="1"/>
</dbReference>
<accession>A0A9D1DEK6</accession>
<gene>
    <name evidence="6" type="ORF">IAB89_03845</name>
</gene>
<sequence>MQGGVGTFHVIQCGYRFLHREPLRIDRSGLPFYVFVYFRAKAEAELDGKTVPLHSHWILFPPGSTQHYRSACLPYEDDWVHFTASHGEDFLRDLGIPLSRPVLLPDPSPIDRAILSMQNLQGQKAAWIDPLISSYLSCLFYDLSKLSPSIGVQTSAHRYYPELSQLRTELFSNPSAGTTVEALAARIGLSGSYLQALYKTEFGVSIGEDIIRGRLDRAKYLLANSETPVASVAEASGYRCEAHFMRQFKRLTGMTPGEYRRSTRI</sequence>